<proteinExistence type="predicted"/>
<protein>
    <recommendedName>
        <fullName evidence="4">Protein kinase domain-containing protein</fullName>
    </recommendedName>
</protein>
<gene>
    <name evidence="2" type="ORF">R3P38DRAFT_3620539</name>
</gene>
<sequence>MVHQLKKDFNYYDVLQLERKLRVVMMGAFGNLSAEQANETAAGYHHTYFHADDVDLATLMLFPSDEELQEASEYAFTEVAQLLKLSGIDAKAMLLIYKEPEPTVLRPANFPSSRPPYNFVEMLEFTSLPDSTDETIEELRLDTEKQLTIDPVAPPQRIDHQLLTLTIDNKLYTDVLVSERMHHQPKSTAKPVRQHGRLSAIMVARTYAPTGDKPHAGPSLPQQLMNRLTALVPDGEASTTSKAAGPAVDQSTSSDQTGSSTPSLDDFEQLLLLGHGGTCIVYLVRKISTVRLYALKQVRKDKADVSQEQRILRTIAELDNAPKSLLTLEASRSDAKYYYLLTEKTWVASSAGHTERAPWTPPLRSVPVQPRKTPLTTGVPYRQGEDRLPQFVYATPGFFSPPPGGRK</sequence>
<name>A0AAW0DC59_9AGAR</name>
<evidence type="ECO:0008006" key="4">
    <source>
        <dbReference type="Google" id="ProtNLM"/>
    </source>
</evidence>
<evidence type="ECO:0000313" key="2">
    <source>
        <dbReference type="EMBL" id="KAK7049024.1"/>
    </source>
</evidence>
<evidence type="ECO:0000256" key="1">
    <source>
        <dbReference type="SAM" id="MobiDB-lite"/>
    </source>
</evidence>
<dbReference type="Gene3D" id="3.30.200.20">
    <property type="entry name" value="Phosphorylase Kinase, domain 1"/>
    <property type="match status" value="1"/>
</dbReference>
<keyword evidence="3" id="KW-1185">Reference proteome</keyword>
<feature type="region of interest" description="Disordered" evidence="1">
    <location>
        <begin position="358"/>
        <end position="381"/>
    </location>
</feature>
<dbReference type="AlphaFoldDB" id="A0AAW0DC59"/>
<feature type="compositionally biased region" description="Low complexity" evidence="1">
    <location>
        <begin position="249"/>
        <end position="261"/>
    </location>
</feature>
<dbReference type="EMBL" id="JAWWNJ010000009">
    <property type="protein sequence ID" value="KAK7049024.1"/>
    <property type="molecule type" value="Genomic_DNA"/>
</dbReference>
<dbReference type="SUPFAM" id="SSF56112">
    <property type="entry name" value="Protein kinase-like (PK-like)"/>
    <property type="match status" value="1"/>
</dbReference>
<reference evidence="2 3" key="1">
    <citation type="journal article" date="2024" name="J Genomics">
        <title>Draft genome sequencing and assembly of Favolaschia claudopus CIRM-BRFM 2984 isolated from oak limbs.</title>
        <authorList>
            <person name="Navarro D."/>
            <person name="Drula E."/>
            <person name="Chaduli D."/>
            <person name="Cazenave R."/>
            <person name="Ahrendt S."/>
            <person name="Wang J."/>
            <person name="Lipzen A."/>
            <person name="Daum C."/>
            <person name="Barry K."/>
            <person name="Grigoriev I.V."/>
            <person name="Favel A."/>
            <person name="Rosso M.N."/>
            <person name="Martin F."/>
        </authorList>
    </citation>
    <scope>NUCLEOTIDE SEQUENCE [LARGE SCALE GENOMIC DNA]</scope>
    <source>
        <strain evidence="2 3">CIRM-BRFM 2984</strain>
    </source>
</reference>
<organism evidence="2 3">
    <name type="scientific">Favolaschia claudopus</name>
    <dbReference type="NCBI Taxonomy" id="2862362"/>
    <lineage>
        <taxon>Eukaryota</taxon>
        <taxon>Fungi</taxon>
        <taxon>Dikarya</taxon>
        <taxon>Basidiomycota</taxon>
        <taxon>Agaricomycotina</taxon>
        <taxon>Agaricomycetes</taxon>
        <taxon>Agaricomycetidae</taxon>
        <taxon>Agaricales</taxon>
        <taxon>Marasmiineae</taxon>
        <taxon>Mycenaceae</taxon>
        <taxon>Favolaschia</taxon>
    </lineage>
</organism>
<feature type="region of interest" description="Disordered" evidence="1">
    <location>
        <begin position="235"/>
        <end position="261"/>
    </location>
</feature>
<comment type="caution">
    <text evidence="2">The sequence shown here is derived from an EMBL/GenBank/DDBJ whole genome shotgun (WGS) entry which is preliminary data.</text>
</comment>
<accession>A0AAW0DC59</accession>
<evidence type="ECO:0000313" key="3">
    <source>
        <dbReference type="Proteomes" id="UP001362999"/>
    </source>
</evidence>
<dbReference type="Proteomes" id="UP001362999">
    <property type="component" value="Unassembled WGS sequence"/>
</dbReference>
<dbReference type="InterPro" id="IPR011009">
    <property type="entry name" value="Kinase-like_dom_sf"/>
</dbReference>